<proteinExistence type="predicted"/>
<reference evidence="2 3" key="1">
    <citation type="submission" date="2020-08" db="EMBL/GenBank/DDBJ databases">
        <title>Cohnella phylogeny.</title>
        <authorList>
            <person name="Dunlap C."/>
        </authorList>
    </citation>
    <scope>NUCLEOTIDE SEQUENCE [LARGE SCALE GENOMIC DNA]</scope>
    <source>
        <strain evidence="2 3">DSM 103658</strain>
    </source>
</reference>
<dbReference type="RefSeq" id="WP_185179127.1">
    <property type="nucleotide sequence ID" value="NZ_CBCSEP010000017.1"/>
</dbReference>
<name>A0A841TF50_9BACL</name>
<accession>A0A841TF50</accession>
<keyword evidence="3" id="KW-1185">Reference proteome</keyword>
<feature type="region of interest" description="Disordered" evidence="1">
    <location>
        <begin position="38"/>
        <end position="59"/>
    </location>
</feature>
<organism evidence="2 3">
    <name type="scientific">Cohnella lubricantis</name>
    <dbReference type="NCBI Taxonomy" id="2163172"/>
    <lineage>
        <taxon>Bacteria</taxon>
        <taxon>Bacillati</taxon>
        <taxon>Bacillota</taxon>
        <taxon>Bacilli</taxon>
        <taxon>Bacillales</taxon>
        <taxon>Paenibacillaceae</taxon>
        <taxon>Cohnella</taxon>
    </lineage>
</organism>
<evidence type="ECO:0000256" key="1">
    <source>
        <dbReference type="SAM" id="MobiDB-lite"/>
    </source>
</evidence>
<protein>
    <submittedName>
        <fullName evidence="2">Uncharacterized protein</fullName>
    </submittedName>
</protein>
<comment type="caution">
    <text evidence="2">The sequence shown here is derived from an EMBL/GenBank/DDBJ whole genome shotgun (WGS) entry which is preliminary data.</text>
</comment>
<evidence type="ECO:0000313" key="2">
    <source>
        <dbReference type="EMBL" id="MBB6677850.1"/>
    </source>
</evidence>
<dbReference type="Proteomes" id="UP000574133">
    <property type="component" value="Unassembled WGS sequence"/>
</dbReference>
<gene>
    <name evidence="2" type="ORF">H4Q31_10995</name>
</gene>
<dbReference type="AlphaFoldDB" id="A0A841TF50"/>
<evidence type="ECO:0000313" key="3">
    <source>
        <dbReference type="Proteomes" id="UP000574133"/>
    </source>
</evidence>
<sequence>MPSIRRVRIAAALQLDAGAVAGFEAFVQRLEASGGMMLDDKRHDRQEGSFCGSSVELPS</sequence>
<feature type="compositionally biased region" description="Basic and acidic residues" evidence="1">
    <location>
        <begin position="38"/>
        <end position="47"/>
    </location>
</feature>
<dbReference type="EMBL" id="JACJVN010000039">
    <property type="protein sequence ID" value="MBB6677850.1"/>
    <property type="molecule type" value="Genomic_DNA"/>
</dbReference>